<comment type="caution">
    <text evidence="1">The sequence shown here is derived from an EMBL/GenBank/DDBJ whole genome shotgun (WGS) entry which is preliminary data.</text>
</comment>
<accession>A0ABV8ZX51</accession>
<organism evidence="1 2">
    <name type="scientific">Chromobacterium aquaticum</name>
    <dbReference type="NCBI Taxonomy" id="467180"/>
    <lineage>
        <taxon>Bacteria</taxon>
        <taxon>Pseudomonadati</taxon>
        <taxon>Pseudomonadota</taxon>
        <taxon>Betaproteobacteria</taxon>
        <taxon>Neisseriales</taxon>
        <taxon>Chromobacteriaceae</taxon>
        <taxon>Chromobacterium</taxon>
    </lineage>
</organism>
<evidence type="ECO:0000313" key="1">
    <source>
        <dbReference type="EMBL" id="MFC4492277.1"/>
    </source>
</evidence>
<dbReference type="EMBL" id="JBHSEK010000024">
    <property type="protein sequence ID" value="MFC4492277.1"/>
    <property type="molecule type" value="Genomic_DNA"/>
</dbReference>
<dbReference type="RefSeq" id="WP_231461426.1">
    <property type="nucleotide sequence ID" value="NZ_JAJOHW010000033.1"/>
</dbReference>
<protein>
    <submittedName>
        <fullName evidence="1">Uncharacterized protein</fullName>
    </submittedName>
</protein>
<reference evidence="2" key="1">
    <citation type="journal article" date="2019" name="Int. J. Syst. Evol. Microbiol.">
        <title>The Global Catalogue of Microorganisms (GCM) 10K type strain sequencing project: providing services to taxonomists for standard genome sequencing and annotation.</title>
        <authorList>
            <consortium name="The Broad Institute Genomics Platform"/>
            <consortium name="The Broad Institute Genome Sequencing Center for Infectious Disease"/>
            <person name="Wu L."/>
            <person name="Ma J."/>
        </authorList>
    </citation>
    <scope>NUCLEOTIDE SEQUENCE [LARGE SCALE GENOMIC DNA]</scope>
    <source>
        <strain evidence="2">CGMCC 4.7608</strain>
    </source>
</reference>
<proteinExistence type="predicted"/>
<evidence type="ECO:0000313" key="2">
    <source>
        <dbReference type="Proteomes" id="UP001595999"/>
    </source>
</evidence>
<sequence>MTLPPKPPRRRYLPNPEPQPYQALPFAALRPDQPRVHCWQVPPTNDRQHAYLLGREYAAHFLVFLQDNPGSPDHFLLARIAGDVDFDAPGAERGYWAGFFHLLELVLAQSIAQLDVFDYIDRLNTYEAALRQMMRKPPPHI</sequence>
<dbReference type="Proteomes" id="UP001595999">
    <property type="component" value="Unassembled WGS sequence"/>
</dbReference>
<keyword evidence="2" id="KW-1185">Reference proteome</keyword>
<name>A0ABV8ZX51_9NEIS</name>
<gene>
    <name evidence="1" type="ORF">ACFO0R_21930</name>
</gene>